<keyword evidence="2 6" id="KW-0378">Hydrolase</keyword>
<dbReference type="GeneID" id="300940240"/>
<dbReference type="GO" id="GO:0046872">
    <property type="term" value="F:metal ion binding"/>
    <property type="evidence" value="ECO:0007669"/>
    <property type="project" value="UniProtKB-KW"/>
</dbReference>
<dbReference type="PANTHER" id="PTHR42909">
    <property type="entry name" value="ZGC:136858"/>
    <property type="match status" value="1"/>
</dbReference>
<dbReference type="EC" id="4.2.1.70" evidence="6"/>
<dbReference type="EMBL" id="CP011036">
    <property type="protein sequence ID" value="ASM52564.1"/>
    <property type="molecule type" value="Genomic_DNA"/>
</dbReference>
<accession>A0AAC9XWC4</accession>
<keyword evidence="8" id="KW-1185">Reference proteome</keyword>
<keyword evidence="1 6" id="KW-0479">Metal-binding</keyword>
<sequence>MNNTKINLVIKPEIKRALELGLAVVALESNVITHGLDYPENKHTALQVEAAVRESGAIPATIGVANGKLLIGMDESEIELFATTANIPKVSTRDLPVVLATKQLGATTVASSIIAADLAGICFFASAGIGGVHRGANNTMDISSDLMQFTRSRVAVVCAGAKNILDLGLTLEYLETHNVPIISYQFDDFPAFYCRSSGYKAPQRIDDASILADIIETQWLLDNKRSVLITTPTKLEDAIDSDDVNDAINAAISSAQAQGISGNKVTKYIMKAIDEVTKGRSAKANSAVLINTARVAGHLAVAHAKQSSNKREVA</sequence>
<dbReference type="Proteomes" id="UP000198329">
    <property type="component" value="Chromosome I"/>
</dbReference>
<dbReference type="InterPro" id="IPR022830">
    <property type="entry name" value="Indigdn_synthA-like"/>
</dbReference>
<feature type="binding site" evidence="6">
    <location>
        <position position="89"/>
    </location>
    <ligand>
        <name>substrate</name>
    </ligand>
</feature>
<feature type="binding site" evidence="6">
    <location>
        <begin position="143"/>
        <end position="145"/>
    </location>
    <ligand>
        <name>substrate</name>
    </ligand>
</feature>
<evidence type="ECO:0000256" key="4">
    <source>
        <dbReference type="ARBA" id="ARBA00023239"/>
    </source>
</evidence>
<reference evidence="7 8" key="1">
    <citation type="submission" date="2015-03" db="EMBL/GenBank/DDBJ databases">
        <authorList>
            <person name="Xie B.-B."/>
            <person name="Rong J.-C."/>
            <person name="Qin Q.-L."/>
            <person name="Zhang Y.-Z."/>
        </authorList>
    </citation>
    <scope>NUCLEOTIDE SEQUENCE [LARGE SCALE GENOMIC DNA]</scope>
    <source>
        <strain evidence="7 8">KMM 661</strain>
    </source>
</reference>
<dbReference type="SUPFAM" id="SSF110581">
    <property type="entry name" value="Indigoidine synthase A-like"/>
    <property type="match status" value="1"/>
</dbReference>
<evidence type="ECO:0000256" key="2">
    <source>
        <dbReference type="ARBA" id="ARBA00022801"/>
    </source>
</evidence>
<gene>
    <name evidence="6 7" type="primary">psuG</name>
    <name evidence="7" type="ORF">PNIG_a0229</name>
</gene>
<protein>
    <recommendedName>
        <fullName evidence="6">Pseudouridine-5'-phosphate glycosidase</fullName>
        <shortName evidence="6">PsiMP glycosidase</shortName>
        <ecNumber evidence="6">4.2.1.70</ecNumber>
    </recommendedName>
</protein>
<dbReference type="PANTHER" id="PTHR42909:SF1">
    <property type="entry name" value="CARBOHYDRATE KINASE PFKB DOMAIN-CONTAINING PROTEIN"/>
    <property type="match status" value="1"/>
</dbReference>
<comment type="cofactor">
    <cofactor evidence="6">
        <name>Mn(2+)</name>
        <dbReference type="ChEBI" id="CHEBI:29035"/>
    </cofactor>
    <text evidence="6">Binds 1 Mn(2+) ion per subunit.</text>
</comment>
<keyword evidence="3 6" id="KW-0464">Manganese</keyword>
<evidence type="ECO:0000313" key="7">
    <source>
        <dbReference type="EMBL" id="ASM52564.1"/>
    </source>
</evidence>
<comment type="subunit">
    <text evidence="6">Homotrimer.</text>
</comment>
<evidence type="ECO:0000256" key="1">
    <source>
        <dbReference type="ARBA" id="ARBA00022723"/>
    </source>
</evidence>
<dbReference type="Gene3D" id="3.40.1790.10">
    <property type="entry name" value="Indigoidine synthase domain"/>
    <property type="match status" value="1"/>
</dbReference>
<comment type="function">
    <text evidence="6">Catalyzes the reversible cleavage of pseudouridine 5'-phosphate (PsiMP) to ribose 5-phosphate and uracil. Functions biologically in the cleavage direction, as part of a pseudouridine degradation pathway.</text>
</comment>
<comment type="catalytic activity">
    <reaction evidence="6">
        <text>D-ribose 5-phosphate + uracil = psi-UMP + H2O</text>
        <dbReference type="Rhea" id="RHEA:18337"/>
        <dbReference type="ChEBI" id="CHEBI:15377"/>
        <dbReference type="ChEBI" id="CHEBI:17568"/>
        <dbReference type="ChEBI" id="CHEBI:58380"/>
        <dbReference type="ChEBI" id="CHEBI:78346"/>
        <dbReference type="EC" id="4.2.1.70"/>
    </reaction>
</comment>
<name>A0AAC9XWC4_9GAMM</name>
<keyword evidence="4 6" id="KW-0456">Lyase</keyword>
<dbReference type="InterPro" id="IPR007342">
    <property type="entry name" value="PsuG"/>
</dbReference>
<dbReference type="GO" id="GO:0005737">
    <property type="term" value="C:cytoplasm"/>
    <property type="evidence" value="ECO:0007669"/>
    <property type="project" value="TreeGrafter"/>
</dbReference>
<feature type="active site" description="Proton donor" evidence="6">
    <location>
        <position position="28"/>
    </location>
</feature>
<comment type="similarity">
    <text evidence="6">Belongs to the pseudouridine-5'-phosphate glycosidase family.</text>
</comment>
<dbReference type="RefSeq" id="WP_089367592.1">
    <property type="nucleotide sequence ID" value="NZ_BJXZ01000011.1"/>
</dbReference>
<proteinExistence type="inferred from homology"/>
<dbReference type="GO" id="GO:0016798">
    <property type="term" value="F:hydrolase activity, acting on glycosyl bonds"/>
    <property type="evidence" value="ECO:0007669"/>
    <property type="project" value="UniProtKB-KW"/>
</dbReference>
<feature type="binding site" evidence="6">
    <location>
        <position position="141"/>
    </location>
    <ligand>
        <name>Mn(2+)</name>
        <dbReference type="ChEBI" id="CHEBI:29035"/>
    </ligand>
</feature>
<keyword evidence="5 6" id="KW-0326">Glycosidase</keyword>
<dbReference type="Pfam" id="PF04227">
    <property type="entry name" value="Indigoidine_A"/>
    <property type="match status" value="1"/>
</dbReference>
<feature type="binding site" evidence="6">
    <location>
        <position position="109"/>
    </location>
    <ligand>
        <name>substrate</name>
    </ligand>
</feature>
<evidence type="ECO:0000256" key="3">
    <source>
        <dbReference type="ARBA" id="ARBA00023211"/>
    </source>
</evidence>
<dbReference type="HAMAP" id="MF_01876">
    <property type="entry name" value="PsiMP_glycosidase"/>
    <property type="match status" value="1"/>
</dbReference>
<organism evidence="7 8">
    <name type="scientific">Pseudoalteromonas nigrifaciens</name>
    <dbReference type="NCBI Taxonomy" id="28109"/>
    <lineage>
        <taxon>Bacteria</taxon>
        <taxon>Pseudomonadati</taxon>
        <taxon>Pseudomonadota</taxon>
        <taxon>Gammaproteobacteria</taxon>
        <taxon>Alteromonadales</taxon>
        <taxon>Pseudoalteromonadaceae</taxon>
        <taxon>Pseudoalteromonas</taxon>
    </lineage>
</organism>
<evidence type="ECO:0000313" key="8">
    <source>
        <dbReference type="Proteomes" id="UP000198329"/>
    </source>
</evidence>
<dbReference type="GO" id="GO:0046113">
    <property type="term" value="P:nucleobase catabolic process"/>
    <property type="evidence" value="ECO:0007669"/>
    <property type="project" value="UniProtKB-UniRule"/>
</dbReference>
<dbReference type="KEGG" id="png:PNIG_a0229"/>
<feature type="active site" description="Nucleophile" evidence="6">
    <location>
        <position position="162"/>
    </location>
</feature>
<evidence type="ECO:0000256" key="6">
    <source>
        <dbReference type="HAMAP-Rule" id="MF_01876"/>
    </source>
</evidence>
<evidence type="ECO:0000256" key="5">
    <source>
        <dbReference type="ARBA" id="ARBA00023295"/>
    </source>
</evidence>
<dbReference type="GO" id="GO:0004730">
    <property type="term" value="F:pseudouridylate synthase activity"/>
    <property type="evidence" value="ECO:0007669"/>
    <property type="project" value="UniProtKB-UniRule"/>
</dbReference>
<dbReference type="AlphaFoldDB" id="A0AAC9XWC4"/>